<dbReference type="EMBL" id="FMAF01000004">
    <property type="protein sequence ID" value="SCB23491.1"/>
    <property type="molecule type" value="Genomic_DNA"/>
</dbReference>
<organism evidence="1 2">
    <name type="scientific">Rhizobium lusitanum</name>
    <dbReference type="NCBI Taxonomy" id="293958"/>
    <lineage>
        <taxon>Bacteria</taxon>
        <taxon>Pseudomonadati</taxon>
        <taxon>Pseudomonadota</taxon>
        <taxon>Alphaproteobacteria</taxon>
        <taxon>Hyphomicrobiales</taxon>
        <taxon>Rhizobiaceae</taxon>
        <taxon>Rhizobium/Agrobacterium group</taxon>
        <taxon>Rhizobium</taxon>
    </lineage>
</organism>
<name>A0A1C3V729_9HYPH</name>
<dbReference type="Proteomes" id="UP000199205">
    <property type="component" value="Unassembled WGS sequence"/>
</dbReference>
<reference evidence="1 2" key="1">
    <citation type="submission" date="2016-08" db="EMBL/GenBank/DDBJ databases">
        <authorList>
            <person name="Seilhamer J.J."/>
        </authorList>
    </citation>
    <scope>NUCLEOTIDE SEQUENCE [LARGE SCALE GENOMIC DNA]</scope>
    <source>
        <strain evidence="1 2">P1-7</strain>
    </source>
</reference>
<dbReference type="AlphaFoldDB" id="A0A1C3V729"/>
<accession>A0A1C3V729</accession>
<proteinExistence type="predicted"/>
<protein>
    <submittedName>
        <fullName evidence="1">Uncharacterized protein</fullName>
    </submittedName>
</protein>
<sequence>MYRNVDVFGFDTLRYKRNDASAASPFSPLGRRGRAATTSFHKRLPRGQGRPIVSDCICAAGSYMGIQNRAANDTPAIHAAGFLALNIHSTGETDVRGNQP</sequence>
<gene>
    <name evidence="1" type="ORF">GA0061101_104317</name>
</gene>
<evidence type="ECO:0000313" key="2">
    <source>
        <dbReference type="Proteomes" id="UP000199205"/>
    </source>
</evidence>
<evidence type="ECO:0000313" key="1">
    <source>
        <dbReference type="EMBL" id="SCB23491.1"/>
    </source>
</evidence>